<evidence type="ECO:0000259" key="1">
    <source>
        <dbReference type="Pfam" id="PF13649"/>
    </source>
</evidence>
<gene>
    <name evidence="2" type="ORF">ENU08_04755</name>
</gene>
<dbReference type="GO" id="GO:0008168">
    <property type="term" value="F:methyltransferase activity"/>
    <property type="evidence" value="ECO:0007669"/>
    <property type="project" value="UniProtKB-KW"/>
</dbReference>
<proteinExistence type="predicted"/>
<dbReference type="SUPFAM" id="SSF53335">
    <property type="entry name" value="S-adenosyl-L-methionine-dependent methyltransferases"/>
    <property type="match status" value="1"/>
</dbReference>
<name>A0A7C4JJJ8_9CREN</name>
<organism evidence="2">
    <name type="scientific">Ignisphaera aggregans</name>
    <dbReference type="NCBI Taxonomy" id="334771"/>
    <lineage>
        <taxon>Archaea</taxon>
        <taxon>Thermoproteota</taxon>
        <taxon>Thermoprotei</taxon>
        <taxon>Desulfurococcales</taxon>
        <taxon>Desulfurococcaceae</taxon>
        <taxon>Ignisphaera</taxon>
    </lineage>
</organism>
<feature type="domain" description="Methyltransferase" evidence="1">
    <location>
        <begin position="48"/>
        <end position="139"/>
    </location>
</feature>
<sequence>MDKVTKRVTEALKKISQVFDAYVEIAEGFAYWRTRPWQIVRLDGRGAILDLGAGTCLNGIYAYKHGGQRLLCVDISYVMSFIGRRNLIRERIPGDSIAGDMLFLPLRENTFHSIIAVASLHHIPRELLPIVLKEVKRVAVNGAIVIIVVWSWRQARFVIPTIMNVVLRILGMTRDIKEYNIPWRRRERVIYRYYRLYTLEELLKFCRIHGFKVLSHGYIGYIKNKSDNVYMVLKVVK</sequence>
<dbReference type="InterPro" id="IPR029063">
    <property type="entry name" value="SAM-dependent_MTases_sf"/>
</dbReference>
<protein>
    <submittedName>
        <fullName evidence="2">Class I SAM-dependent methyltransferase</fullName>
    </submittedName>
</protein>
<keyword evidence="2" id="KW-0489">Methyltransferase</keyword>
<dbReference type="CDD" id="cd02440">
    <property type="entry name" value="AdoMet_MTases"/>
    <property type="match status" value="1"/>
</dbReference>
<evidence type="ECO:0000313" key="2">
    <source>
        <dbReference type="EMBL" id="HGQ64536.1"/>
    </source>
</evidence>
<dbReference type="GO" id="GO:0032259">
    <property type="term" value="P:methylation"/>
    <property type="evidence" value="ECO:0007669"/>
    <property type="project" value="UniProtKB-KW"/>
</dbReference>
<dbReference type="InterPro" id="IPR041698">
    <property type="entry name" value="Methyltransf_25"/>
</dbReference>
<dbReference type="AlphaFoldDB" id="A0A7C4JJJ8"/>
<dbReference type="EMBL" id="DTBD01000039">
    <property type="protein sequence ID" value="HGQ64536.1"/>
    <property type="molecule type" value="Genomic_DNA"/>
</dbReference>
<keyword evidence="2" id="KW-0808">Transferase</keyword>
<accession>A0A7C4JJJ8</accession>
<reference evidence="2" key="1">
    <citation type="journal article" date="2020" name="mSystems">
        <title>Genome- and Community-Level Interaction Insights into Carbon Utilization and Element Cycling Functions of Hydrothermarchaeota in Hydrothermal Sediment.</title>
        <authorList>
            <person name="Zhou Z."/>
            <person name="Liu Y."/>
            <person name="Xu W."/>
            <person name="Pan J."/>
            <person name="Luo Z.H."/>
            <person name="Li M."/>
        </authorList>
    </citation>
    <scope>NUCLEOTIDE SEQUENCE [LARGE SCALE GENOMIC DNA]</scope>
    <source>
        <strain evidence="2">SpSt-637</strain>
    </source>
</reference>
<comment type="caution">
    <text evidence="2">The sequence shown here is derived from an EMBL/GenBank/DDBJ whole genome shotgun (WGS) entry which is preliminary data.</text>
</comment>
<dbReference type="Pfam" id="PF13649">
    <property type="entry name" value="Methyltransf_25"/>
    <property type="match status" value="1"/>
</dbReference>
<dbReference type="Gene3D" id="3.40.50.150">
    <property type="entry name" value="Vaccinia Virus protein VP39"/>
    <property type="match status" value="1"/>
</dbReference>